<feature type="transmembrane region" description="Helical" evidence="2">
    <location>
        <begin position="776"/>
        <end position="799"/>
    </location>
</feature>
<sequence>MTSGTTIPTPKPTPIALNQKNTLVIDTIVRPIYPVRYAYANFFEEELLDPARPPALSTLMGQTDLRATQGYVARLLRPGWIYIKEETGGSNFHIFRYKHLIKPDGTIQEQFHKYLFSNLTNARGGLTPEKSGGQIRSYPFAFVRKDVSEISIVYCEEPLSDQVIDDLNGHAQKRKAFMQRVKLQSNDEVTVEATVENLKALVEDYREQQNRLLRIHEQDDNPDIEELDKLGLDILTTQSSYEMDANQIAQELQRKTQYGEVARIVGLYDPVGIQKDIAEILTKLTLWEKYYSSSNLYPYTIGSIVQQLKESDNSKIKDLVEDNIDLQEHERYWNNLENKHKLFEERKSQFAQVYQTFMNDPVLTGHIGSLDTYFKHAFCEPQSSHQANEELQKFCSLVDGIFNGVLASEQGRGVIRTLHHDFENDQNSWWAIFKIAFIKLTTTPQTGVNWAVTTSKALDVSLGKLGTWWGEAYSWAEYETKLAQRNSHKSIALVDTWIVEKFIPKMFDVFGLTVSTDKKVILTSEELGKVLAKAIAKSIQNQGKQTLSSIKNAEAKQKIGQKLFDWGQRTMKESVPKHWELSKVEVRRASTGRYQFAVAQSTTELIGVLIDSSFAGLSAFFNVKTMHDLSHQGTYSRSNPLKSGSSFHDLTQFTSALASLTTDAITISGTVANIAVKSVPNKALPYLAQKLAPKLVSLSERLGLLLAPKLISGLVAVANLAAAVDAFWNATISFRQGNYGEMTGHIMIGTASAVLFGLSAYSMAVGGAAAVETLGIGLVIGTVVALLLLIAGAITVFIFGKSDFELLLENCFWGSGQKYLFWVDEEDRPNIIRRIQTASKMPTDQKVQTSYQLELQEFMNYFYQPQMEMSDDAGIRTGKGEPRTYHYTFKLPGFVSGVSDINYQIYTYEMEISGTASYWGGGIQWKWMSNPELTEALQQAIRTAVFREQENSTNIELEFTATKRVQIQWSYQPQPGIVTPRRYLTENGLVSIPIIGMIDEDAR</sequence>
<evidence type="ECO:0000313" key="4">
    <source>
        <dbReference type="EMBL" id="AJQ97929.1"/>
    </source>
</evidence>
<dbReference type="InterPro" id="IPR046864">
    <property type="entry name" value="VasX_N"/>
</dbReference>
<keyword evidence="2" id="KW-0812">Transmembrane</keyword>
<protein>
    <submittedName>
        <fullName evidence="4">Tetrahydromethanopterin S-methyltransferase, subunit C</fullName>
    </submittedName>
</protein>
<dbReference type="CDD" id="cd20706">
    <property type="entry name" value="MIX_II"/>
    <property type="match status" value="1"/>
</dbReference>
<keyword evidence="1" id="KW-0175">Coiled coil</keyword>
<evidence type="ECO:0000256" key="2">
    <source>
        <dbReference type="SAM" id="Phobius"/>
    </source>
</evidence>
<dbReference type="KEGG" id="gsn:YC6258_05903"/>
<feature type="domain" description="Toxin VasX N-terminal region" evidence="3">
    <location>
        <begin position="30"/>
        <end position="185"/>
    </location>
</feature>
<evidence type="ECO:0000259" key="3">
    <source>
        <dbReference type="Pfam" id="PF20249"/>
    </source>
</evidence>
<gene>
    <name evidence="4" type="ORF">YC6258_05903</name>
</gene>
<dbReference type="HOGENOM" id="CLU_011167_0_0_6"/>
<evidence type="ECO:0000256" key="1">
    <source>
        <dbReference type="SAM" id="Coils"/>
    </source>
</evidence>
<organism evidence="4 5">
    <name type="scientific">Gynuella sunshinyii YC6258</name>
    <dbReference type="NCBI Taxonomy" id="1445510"/>
    <lineage>
        <taxon>Bacteria</taxon>
        <taxon>Pseudomonadati</taxon>
        <taxon>Pseudomonadota</taxon>
        <taxon>Gammaproteobacteria</taxon>
        <taxon>Oceanospirillales</taxon>
        <taxon>Saccharospirillaceae</taxon>
        <taxon>Gynuella</taxon>
    </lineage>
</organism>
<dbReference type="OrthoDB" id="6339631at2"/>
<dbReference type="Pfam" id="PF20249">
    <property type="entry name" value="VasX_N"/>
    <property type="match status" value="1"/>
</dbReference>
<accession>A0A0C5W5P6</accession>
<dbReference type="GO" id="GO:0008168">
    <property type="term" value="F:methyltransferase activity"/>
    <property type="evidence" value="ECO:0007669"/>
    <property type="project" value="UniProtKB-KW"/>
</dbReference>
<dbReference type="Proteomes" id="UP000032266">
    <property type="component" value="Chromosome"/>
</dbReference>
<dbReference type="GO" id="GO:0032259">
    <property type="term" value="P:methylation"/>
    <property type="evidence" value="ECO:0007669"/>
    <property type="project" value="UniProtKB-KW"/>
</dbReference>
<evidence type="ECO:0000313" key="5">
    <source>
        <dbReference type="Proteomes" id="UP000032266"/>
    </source>
</evidence>
<keyword evidence="2" id="KW-1133">Transmembrane helix</keyword>
<dbReference type="RefSeq" id="WP_044619544.1">
    <property type="nucleotide sequence ID" value="NZ_CP007142.1"/>
</dbReference>
<reference evidence="4 5" key="1">
    <citation type="submission" date="2014-01" db="EMBL/GenBank/DDBJ databases">
        <title>Full genme sequencing of cellulolytic bacterium Gynuella sunshinyii YC6258T gen. nov., sp. nov.</title>
        <authorList>
            <person name="Khan H."/>
            <person name="Chung E.J."/>
            <person name="Chung Y.R."/>
        </authorList>
    </citation>
    <scope>NUCLEOTIDE SEQUENCE [LARGE SCALE GENOMIC DNA]</scope>
    <source>
        <strain evidence="4 5">YC6258</strain>
    </source>
</reference>
<keyword evidence="5" id="KW-1185">Reference proteome</keyword>
<keyword evidence="2" id="KW-0472">Membrane</keyword>
<keyword evidence="4" id="KW-0808">Transferase</keyword>
<proteinExistence type="predicted"/>
<dbReference type="AlphaFoldDB" id="A0A0C5W5P6"/>
<feature type="coiled-coil region" evidence="1">
    <location>
        <begin position="188"/>
        <end position="218"/>
    </location>
</feature>
<feature type="transmembrane region" description="Helical" evidence="2">
    <location>
        <begin position="746"/>
        <end position="770"/>
    </location>
</feature>
<dbReference type="EMBL" id="CP007142">
    <property type="protein sequence ID" value="AJQ97929.1"/>
    <property type="molecule type" value="Genomic_DNA"/>
</dbReference>
<name>A0A0C5W5P6_9GAMM</name>
<dbReference type="PATRIC" id="fig|1445510.3.peg.5860"/>
<keyword evidence="4" id="KW-0489">Methyltransferase</keyword>
<dbReference type="STRING" id="1445510.YC6258_05903"/>